<evidence type="ECO:0000313" key="3">
    <source>
        <dbReference type="Proteomes" id="UP000053860"/>
    </source>
</evidence>
<evidence type="ECO:0000313" key="2">
    <source>
        <dbReference type="EMBL" id="KUK78134.1"/>
    </source>
</evidence>
<feature type="domain" description="Endonuclease/exonuclease/phosphatase" evidence="1">
    <location>
        <begin position="7"/>
        <end position="62"/>
    </location>
</feature>
<dbReference type="EMBL" id="LGGN01000068">
    <property type="protein sequence ID" value="KUK78134.1"/>
    <property type="molecule type" value="Genomic_DNA"/>
</dbReference>
<accession>A0A101HJY4</accession>
<dbReference type="GO" id="GO:0003824">
    <property type="term" value="F:catalytic activity"/>
    <property type="evidence" value="ECO:0007669"/>
    <property type="project" value="InterPro"/>
</dbReference>
<evidence type="ECO:0000259" key="1">
    <source>
        <dbReference type="Pfam" id="PF19580"/>
    </source>
</evidence>
<dbReference type="InterPro" id="IPR005135">
    <property type="entry name" value="Endo/exonuclease/phosphatase"/>
</dbReference>
<organism evidence="2 3">
    <name type="scientific">Proteiniphilum acetatigenes</name>
    <dbReference type="NCBI Taxonomy" id="294710"/>
    <lineage>
        <taxon>Bacteria</taxon>
        <taxon>Pseudomonadati</taxon>
        <taxon>Bacteroidota</taxon>
        <taxon>Bacteroidia</taxon>
        <taxon>Bacteroidales</taxon>
        <taxon>Dysgonomonadaceae</taxon>
        <taxon>Proteiniphilum</taxon>
    </lineage>
</organism>
<protein>
    <recommendedName>
        <fullName evidence="1">Endonuclease/exonuclease/phosphatase domain-containing protein</fullName>
    </recommendedName>
</protein>
<name>A0A101HJY4_9BACT</name>
<dbReference type="Proteomes" id="UP000053860">
    <property type="component" value="Unassembled WGS sequence"/>
</dbReference>
<dbReference type="Pfam" id="PF19580">
    <property type="entry name" value="Exo_endo_phos_3"/>
    <property type="match status" value="1"/>
</dbReference>
<reference evidence="3" key="1">
    <citation type="journal article" date="2015" name="MBio">
        <title>Genome-Resolved Metagenomic Analysis Reveals Roles for Candidate Phyla and Other Microbial Community Members in Biogeochemical Transformations in Oil Reservoirs.</title>
        <authorList>
            <person name="Hu P."/>
            <person name="Tom L."/>
            <person name="Singh A."/>
            <person name="Thomas B.C."/>
            <person name="Baker B.J."/>
            <person name="Piceno Y.M."/>
            <person name="Andersen G.L."/>
            <person name="Banfield J.F."/>
        </authorList>
    </citation>
    <scope>NUCLEOTIDE SEQUENCE [LARGE SCALE GENOMIC DNA]</scope>
</reference>
<comment type="caution">
    <text evidence="2">The sequence shown here is derived from an EMBL/GenBank/DDBJ whole genome shotgun (WGS) entry which is preliminary data.</text>
</comment>
<gene>
    <name evidence="2" type="ORF">XD92_0499</name>
</gene>
<dbReference type="AlphaFoldDB" id="A0A101HJY4"/>
<sequence length="76" mass="8957">MLQLFSLMFYHTENLFDTVDDPLSMNDDFPPNGLRQRKERRFNRKAEKLTNVISEIVHPKKPDKKLLPVINSGTDR</sequence>
<proteinExistence type="predicted"/>